<name>A0A0F9FRM9_9ZZZZ</name>
<sequence length="42" mass="4683">MDIIDNLSDEDFKGAIVISACIMSVIIVVCFLFFGLPYLIWG</sequence>
<keyword evidence="1" id="KW-0472">Membrane</keyword>
<proteinExistence type="predicted"/>
<comment type="caution">
    <text evidence="2">The sequence shown here is derived from an EMBL/GenBank/DDBJ whole genome shotgun (WGS) entry which is preliminary data.</text>
</comment>
<evidence type="ECO:0000313" key="2">
    <source>
        <dbReference type="EMBL" id="KKL88813.1"/>
    </source>
</evidence>
<dbReference type="AlphaFoldDB" id="A0A0F9FRM9"/>
<organism evidence="2">
    <name type="scientific">marine sediment metagenome</name>
    <dbReference type="NCBI Taxonomy" id="412755"/>
    <lineage>
        <taxon>unclassified sequences</taxon>
        <taxon>metagenomes</taxon>
        <taxon>ecological metagenomes</taxon>
    </lineage>
</organism>
<feature type="transmembrane region" description="Helical" evidence="1">
    <location>
        <begin position="15"/>
        <end position="41"/>
    </location>
</feature>
<protein>
    <submittedName>
        <fullName evidence="2">Uncharacterized protein</fullName>
    </submittedName>
</protein>
<dbReference type="EMBL" id="LAZR01020456">
    <property type="protein sequence ID" value="KKL88813.1"/>
    <property type="molecule type" value="Genomic_DNA"/>
</dbReference>
<reference evidence="2" key="1">
    <citation type="journal article" date="2015" name="Nature">
        <title>Complex archaea that bridge the gap between prokaryotes and eukaryotes.</title>
        <authorList>
            <person name="Spang A."/>
            <person name="Saw J.H."/>
            <person name="Jorgensen S.L."/>
            <person name="Zaremba-Niedzwiedzka K."/>
            <person name="Martijn J."/>
            <person name="Lind A.E."/>
            <person name="van Eijk R."/>
            <person name="Schleper C."/>
            <person name="Guy L."/>
            <person name="Ettema T.J."/>
        </authorList>
    </citation>
    <scope>NUCLEOTIDE SEQUENCE</scope>
</reference>
<keyword evidence="1" id="KW-0812">Transmembrane</keyword>
<accession>A0A0F9FRM9</accession>
<gene>
    <name evidence="2" type="ORF">LCGC14_1920930</name>
</gene>
<keyword evidence="1" id="KW-1133">Transmembrane helix</keyword>
<evidence type="ECO:0000256" key="1">
    <source>
        <dbReference type="SAM" id="Phobius"/>
    </source>
</evidence>